<evidence type="ECO:0000313" key="3">
    <source>
        <dbReference type="Proteomes" id="UP000000560"/>
    </source>
</evidence>
<dbReference type="RefSeq" id="XP_050466950.1">
    <property type="nucleotide sequence ID" value="XM_050611473.1"/>
</dbReference>
<feature type="compositionally biased region" description="Low complexity" evidence="1">
    <location>
        <begin position="340"/>
        <end position="352"/>
    </location>
</feature>
<accession>C8V1H8</accession>
<reference evidence="3" key="1">
    <citation type="journal article" date="2005" name="Nature">
        <title>Sequencing of Aspergillus nidulans and comparative analysis with A. fumigatus and A. oryzae.</title>
        <authorList>
            <person name="Galagan J.E."/>
            <person name="Calvo S.E."/>
            <person name="Cuomo C."/>
            <person name="Ma L.J."/>
            <person name="Wortman J.R."/>
            <person name="Batzoglou S."/>
            <person name="Lee S.I."/>
            <person name="Basturkmen M."/>
            <person name="Spevak C.C."/>
            <person name="Clutterbuck J."/>
            <person name="Kapitonov V."/>
            <person name="Jurka J."/>
            <person name="Scazzocchio C."/>
            <person name="Farman M."/>
            <person name="Butler J."/>
            <person name="Purcell S."/>
            <person name="Harris S."/>
            <person name="Braus G.H."/>
            <person name="Draht O."/>
            <person name="Busch S."/>
            <person name="D'Enfert C."/>
            <person name="Bouchier C."/>
            <person name="Goldman G.H."/>
            <person name="Bell-Pedersen D."/>
            <person name="Griffiths-Jones S."/>
            <person name="Doonan J.H."/>
            <person name="Yu J."/>
            <person name="Vienken K."/>
            <person name="Pain A."/>
            <person name="Freitag M."/>
            <person name="Selker E.U."/>
            <person name="Archer D.B."/>
            <person name="Penalva M.A."/>
            <person name="Oakley B.R."/>
            <person name="Momany M."/>
            <person name="Tanaka T."/>
            <person name="Kumagai T."/>
            <person name="Asai K."/>
            <person name="Machida M."/>
            <person name="Nierman W.C."/>
            <person name="Denning D.W."/>
            <person name="Caddick M."/>
            <person name="Hynes M."/>
            <person name="Paoletti M."/>
            <person name="Fischer R."/>
            <person name="Miller B."/>
            <person name="Dyer P."/>
            <person name="Sachs M.S."/>
            <person name="Osmani S.A."/>
            <person name="Birren B.W."/>
        </authorList>
    </citation>
    <scope>NUCLEOTIDE SEQUENCE [LARGE SCALE GENOMIC DNA]</scope>
    <source>
        <strain evidence="3">FGSC A4 / ATCC 38163 / CBS 112.46 / NRRL 194 / M139</strain>
    </source>
</reference>
<dbReference type="eggNOG" id="ENOG502S0PM">
    <property type="taxonomic scope" value="Eukaryota"/>
</dbReference>
<evidence type="ECO:0008006" key="4">
    <source>
        <dbReference type="Google" id="ProtNLM"/>
    </source>
</evidence>
<dbReference type="Pfam" id="PF01803">
    <property type="entry name" value="LIM_bind"/>
    <property type="match status" value="1"/>
</dbReference>
<dbReference type="GO" id="GO:0005634">
    <property type="term" value="C:nucleus"/>
    <property type="evidence" value="ECO:0000318"/>
    <property type="project" value="GO_Central"/>
</dbReference>
<name>C8V1H8_EMENI</name>
<reference evidence="3" key="2">
    <citation type="journal article" date="2009" name="Fungal Genet. Biol.">
        <title>The 2008 update of the Aspergillus nidulans genome annotation: a community effort.</title>
        <authorList>
            <person name="Wortman J.R."/>
            <person name="Gilsenan J.M."/>
            <person name="Joardar V."/>
            <person name="Deegan J."/>
            <person name="Clutterbuck J."/>
            <person name="Andersen M.R."/>
            <person name="Archer D."/>
            <person name="Bencina M."/>
            <person name="Braus G."/>
            <person name="Coutinho P."/>
            <person name="von Dohren H."/>
            <person name="Doonan J."/>
            <person name="Driessen A.J."/>
            <person name="Durek P."/>
            <person name="Espeso E."/>
            <person name="Fekete E."/>
            <person name="Flipphi M."/>
            <person name="Estrada C.G."/>
            <person name="Geysens S."/>
            <person name="Goldman G."/>
            <person name="de Groot P.W."/>
            <person name="Hansen K."/>
            <person name="Harris S.D."/>
            <person name="Heinekamp T."/>
            <person name="Helmstaedt K."/>
            <person name="Henrissat B."/>
            <person name="Hofmann G."/>
            <person name="Homan T."/>
            <person name="Horio T."/>
            <person name="Horiuchi H."/>
            <person name="James S."/>
            <person name="Jones M."/>
            <person name="Karaffa L."/>
            <person name="Karanyi Z."/>
            <person name="Kato M."/>
            <person name="Keller N."/>
            <person name="Kelly D.E."/>
            <person name="Kiel J.A."/>
            <person name="Kim J.M."/>
            <person name="van der Klei I.J."/>
            <person name="Klis F.M."/>
            <person name="Kovalchuk A."/>
            <person name="Krasevec N."/>
            <person name="Kubicek C.P."/>
            <person name="Liu B."/>
            <person name="Maccabe A."/>
            <person name="Meyer V."/>
            <person name="Mirabito P."/>
            <person name="Miskei M."/>
            <person name="Mos M."/>
            <person name="Mullins J."/>
            <person name="Nelson D.R."/>
            <person name="Nielsen J."/>
            <person name="Oakley B.R."/>
            <person name="Osmani S.A."/>
            <person name="Pakula T."/>
            <person name="Paszewski A."/>
            <person name="Paulsen I."/>
            <person name="Pilsyk S."/>
            <person name="Pocsi I."/>
            <person name="Punt P.J."/>
            <person name="Ram A.F."/>
            <person name="Ren Q."/>
            <person name="Robellet X."/>
            <person name="Robson G."/>
            <person name="Seiboth B."/>
            <person name="van Solingen P."/>
            <person name="Specht T."/>
            <person name="Sun J."/>
            <person name="Taheri-Talesh N."/>
            <person name="Takeshita N."/>
            <person name="Ussery D."/>
            <person name="vanKuyk P.A."/>
            <person name="Visser H."/>
            <person name="van de Vondervoort P.J."/>
            <person name="de Vries R.P."/>
            <person name="Walton J."/>
            <person name="Xiang X."/>
            <person name="Xiong Y."/>
            <person name="Zeng A.P."/>
            <person name="Brandt B.W."/>
            <person name="Cornell M.J."/>
            <person name="van den Hondel C.A."/>
            <person name="Visser J."/>
            <person name="Oliver S.G."/>
            <person name="Turner G."/>
        </authorList>
    </citation>
    <scope>GENOME REANNOTATION</scope>
    <source>
        <strain evidence="3">FGSC A4 / ATCC 38163 / CBS 112.46 / NRRL 194 / M139</strain>
    </source>
</reference>
<dbReference type="STRING" id="227321.C8V1H8"/>
<dbReference type="GeneID" id="2871164"/>
<dbReference type="HOGENOM" id="CLU_009804_1_0_1"/>
<dbReference type="GO" id="GO:0005667">
    <property type="term" value="C:transcription regulator complex"/>
    <property type="evidence" value="ECO:0000318"/>
    <property type="project" value="GO_Central"/>
</dbReference>
<organism evidence="2 3">
    <name type="scientific">Emericella nidulans (strain FGSC A4 / ATCC 38163 / CBS 112.46 / NRRL 194 / M139)</name>
    <name type="common">Aspergillus nidulans</name>
    <dbReference type="NCBI Taxonomy" id="227321"/>
    <lineage>
        <taxon>Eukaryota</taxon>
        <taxon>Fungi</taxon>
        <taxon>Dikarya</taxon>
        <taxon>Ascomycota</taxon>
        <taxon>Pezizomycotina</taxon>
        <taxon>Eurotiomycetes</taxon>
        <taxon>Eurotiomycetidae</taxon>
        <taxon>Eurotiales</taxon>
        <taxon>Aspergillaceae</taxon>
        <taxon>Aspergillus</taxon>
        <taxon>Aspergillus subgen. Nidulantes</taxon>
    </lineage>
</organism>
<dbReference type="InParanoid" id="C8V1H8"/>
<evidence type="ECO:0000313" key="2">
    <source>
        <dbReference type="EMBL" id="CBF69825.1"/>
    </source>
</evidence>
<sequence>MAAEALKAQQQHQQNAAMLMQQRMAMRGQSVLVLGNFAEQLSSFTSRGEAADLAYWSSFVDRFYSPTGVLRQGVFNNQAGAKQFEIATPALARYYLTQFASGIRQIQMLIEGPREKDLPNGGHLVECPKAFFIYWFTNDAQLFTTGTLKAQFDFQNKIEVLDIVVMSHTEYLPRSQLQALELDQKQSPKLTKNGKRASQKQPQQPAFTLPESMVTSNGVPYPVLQFLENANPVFMQGNMNPAMQPGPNARAPSMGGPNQFASPGMAHLNLPVGAQGSPHLPGSAHPSPGQSNLSGPPAIGPQGQMPQQVGSASASPNVSNKRRRASTVKMEGEEAGGEVNGAASGGAKVKASPRVGGKRQKGTAA</sequence>
<dbReference type="InterPro" id="IPR029005">
    <property type="entry name" value="LIM-bd/SEUSS"/>
</dbReference>
<keyword evidence="3" id="KW-1185">Reference proteome</keyword>
<dbReference type="EMBL" id="BN001301">
    <property type="protein sequence ID" value="CBF69825.1"/>
    <property type="molecule type" value="Genomic_DNA"/>
</dbReference>
<feature type="compositionally biased region" description="Polar residues" evidence="1">
    <location>
        <begin position="304"/>
        <end position="319"/>
    </location>
</feature>
<dbReference type="OrthoDB" id="774557at2759"/>
<protein>
    <recommendedName>
        <fullName evidence="4">PTAB</fullName>
    </recommendedName>
</protein>
<feature type="region of interest" description="Disordered" evidence="1">
    <location>
        <begin position="242"/>
        <end position="365"/>
    </location>
</feature>
<gene>
    <name evidence="2" type="ORF">ANIA_06264</name>
</gene>
<dbReference type="GO" id="GO:0000122">
    <property type="term" value="P:negative regulation of transcription by RNA polymerase II"/>
    <property type="evidence" value="ECO:0000318"/>
    <property type="project" value="GO_Central"/>
</dbReference>
<dbReference type="GO" id="GO:0003712">
    <property type="term" value="F:transcription coregulator activity"/>
    <property type="evidence" value="ECO:0000318"/>
    <property type="project" value="GO_Central"/>
</dbReference>
<proteinExistence type="predicted"/>
<dbReference type="KEGG" id="ani:ANIA_06264"/>
<dbReference type="PANTHER" id="PTHR10378">
    <property type="entry name" value="LIM DOMAIN-BINDING PROTEIN"/>
    <property type="match status" value="1"/>
</dbReference>
<dbReference type="GO" id="GO:0045944">
    <property type="term" value="P:positive regulation of transcription by RNA polymerase II"/>
    <property type="evidence" value="ECO:0000318"/>
    <property type="project" value="GO_Central"/>
</dbReference>
<dbReference type="Proteomes" id="UP000000560">
    <property type="component" value="Chromosome I"/>
</dbReference>
<dbReference type="OMA" id="INIRYCI"/>
<dbReference type="AlphaFoldDB" id="C8V1H8"/>
<evidence type="ECO:0000256" key="1">
    <source>
        <dbReference type="SAM" id="MobiDB-lite"/>
    </source>
</evidence>
<feature type="compositionally biased region" description="Basic residues" evidence="1">
    <location>
        <begin position="356"/>
        <end position="365"/>
    </location>
</feature>